<name>A0AAP3GY06_9LACO</name>
<protein>
    <submittedName>
        <fullName evidence="2">ECF transporter S component</fullName>
    </submittedName>
</protein>
<feature type="transmembrane region" description="Helical" evidence="1">
    <location>
        <begin position="155"/>
        <end position="179"/>
    </location>
</feature>
<feature type="transmembrane region" description="Helical" evidence="1">
    <location>
        <begin position="54"/>
        <end position="72"/>
    </location>
</feature>
<feature type="transmembrane region" description="Helical" evidence="1">
    <location>
        <begin position="12"/>
        <end position="34"/>
    </location>
</feature>
<dbReference type="Pfam" id="PF09819">
    <property type="entry name" value="ABC_cobalt"/>
    <property type="match status" value="1"/>
</dbReference>
<evidence type="ECO:0000313" key="2">
    <source>
        <dbReference type="EMBL" id="MCZ3845514.1"/>
    </source>
</evidence>
<keyword evidence="1" id="KW-0812">Transmembrane</keyword>
<keyword evidence="1" id="KW-0472">Membrane</keyword>
<gene>
    <name evidence="2" type="ORF">L2422_08430</name>
</gene>
<evidence type="ECO:0000256" key="1">
    <source>
        <dbReference type="SAM" id="Phobius"/>
    </source>
</evidence>
<dbReference type="EMBL" id="JAKHLF010000023">
    <property type="protein sequence ID" value="MCZ3845514.1"/>
    <property type="molecule type" value="Genomic_DNA"/>
</dbReference>
<feature type="transmembrane region" description="Helical" evidence="1">
    <location>
        <begin position="126"/>
        <end position="149"/>
    </location>
</feature>
<dbReference type="RefSeq" id="WP_006587120.1">
    <property type="nucleotide sequence ID" value="NZ_CABMGH010000007.1"/>
</dbReference>
<keyword evidence="1" id="KW-1133">Transmembrane helix</keyword>
<dbReference type="PIRSF" id="PIRSF037394">
    <property type="entry name" value="ABC_thiamine-permease_YkoE_prd"/>
    <property type="match status" value="1"/>
</dbReference>
<comment type="caution">
    <text evidence="2">The sequence shown here is derived from an EMBL/GenBank/DDBJ whole genome shotgun (WGS) entry which is preliminary data.</text>
</comment>
<dbReference type="InterPro" id="IPR017195">
    <property type="entry name" value="ABC_thiamin-permease_prd"/>
</dbReference>
<organism evidence="2 3">
    <name type="scientific">Lactobacillus mulieris</name>
    <dbReference type="NCBI Taxonomy" id="2508708"/>
    <lineage>
        <taxon>Bacteria</taxon>
        <taxon>Bacillati</taxon>
        <taxon>Bacillota</taxon>
        <taxon>Bacilli</taxon>
        <taxon>Lactobacillales</taxon>
        <taxon>Lactobacillaceae</taxon>
        <taxon>Lactobacillus</taxon>
    </lineage>
</organism>
<dbReference type="AlphaFoldDB" id="A0AAP3GY06"/>
<proteinExistence type="predicted"/>
<dbReference type="Proteomes" id="UP001213015">
    <property type="component" value="Unassembled WGS sequence"/>
</dbReference>
<accession>A0AAP3GY06</accession>
<sequence>MFKKKLNWDIQAIILVSLVGLIMGVIYTYGFNLIYNLTKAALLPTGYAQLTDTLMSGLWYMAAPLAVYFVPVKGSATLGETLAAFGEMLVGGQWGAITILAGFVQGLGNEVGFLTSKSRKHFTWSAVLLGATGAHFTGFFLTYVLYGWYKYNLTLQILMFITGWLSSLIFDGVLIKLICSRFERAFFKK</sequence>
<evidence type="ECO:0000313" key="3">
    <source>
        <dbReference type="Proteomes" id="UP001213015"/>
    </source>
</evidence>
<reference evidence="2" key="1">
    <citation type="submission" date="2022-01" db="EMBL/GenBank/DDBJ databases">
        <title>VMRC isolate genome collection.</title>
        <authorList>
            <person name="France M."/>
            <person name="Rutt L."/>
            <person name="Humphrys M."/>
            <person name="Ravel J."/>
        </authorList>
    </citation>
    <scope>NUCLEOTIDE SEQUENCE</scope>
    <source>
        <strain evidence="2">C0127B5</strain>
    </source>
</reference>